<feature type="transmembrane region" description="Helical" evidence="5">
    <location>
        <begin position="114"/>
        <end position="136"/>
    </location>
</feature>
<evidence type="ECO:0000256" key="4">
    <source>
        <dbReference type="ARBA" id="ARBA00023136"/>
    </source>
</evidence>
<dbReference type="GO" id="GO:0016491">
    <property type="term" value="F:oxidoreductase activity"/>
    <property type="evidence" value="ECO:0007669"/>
    <property type="project" value="UniProtKB-KW"/>
</dbReference>
<keyword evidence="6" id="KW-0560">Oxidoreductase</keyword>
<dbReference type="EMBL" id="LS483470">
    <property type="protein sequence ID" value="SQI43974.1"/>
    <property type="molecule type" value="Genomic_DNA"/>
</dbReference>
<dbReference type="InterPro" id="IPR001694">
    <property type="entry name" value="NADH_UbQ_OxRdtase_su1/FPO"/>
</dbReference>
<dbReference type="EC" id="1.-.-.-" evidence="6"/>
<keyword evidence="2 5" id="KW-0812">Transmembrane</keyword>
<protein>
    <submittedName>
        <fullName evidence="6">Hydrogenase-4 component C</fullName>
        <ecNumber evidence="6">1.-.-.-</ecNumber>
    </submittedName>
</protein>
<evidence type="ECO:0000256" key="5">
    <source>
        <dbReference type="SAM" id="Phobius"/>
    </source>
</evidence>
<evidence type="ECO:0000313" key="6">
    <source>
        <dbReference type="EMBL" id="SQI43974.1"/>
    </source>
</evidence>
<keyword evidence="7" id="KW-1185">Reference proteome</keyword>
<dbReference type="Proteomes" id="UP000249005">
    <property type="component" value="Chromosome 1"/>
</dbReference>
<feature type="transmembrane region" description="Helical" evidence="5">
    <location>
        <begin position="20"/>
        <end position="41"/>
    </location>
</feature>
<comment type="subcellular location">
    <subcellularLocation>
        <location evidence="1">Membrane</location>
        <topology evidence="1">Multi-pass membrane protein</topology>
    </subcellularLocation>
</comment>
<dbReference type="GO" id="GO:0005886">
    <property type="term" value="C:plasma membrane"/>
    <property type="evidence" value="ECO:0007669"/>
    <property type="project" value="TreeGrafter"/>
</dbReference>
<dbReference type="InterPro" id="IPR052561">
    <property type="entry name" value="ComplexI_Subunit1"/>
</dbReference>
<feature type="transmembrane region" description="Helical" evidence="5">
    <location>
        <begin position="83"/>
        <end position="102"/>
    </location>
</feature>
<proteinExistence type="predicted"/>
<evidence type="ECO:0000256" key="3">
    <source>
        <dbReference type="ARBA" id="ARBA00022989"/>
    </source>
</evidence>
<dbReference type="Pfam" id="PF00146">
    <property type="entry name" value="NADHdh"/>
    <property type="match status" value="1"/>
</dbReference>
<dbReference type="KEGG" id="lri:NCTC12151_03344"/>
<dbReference type="PANTHER" id="PTHR43359">
    <property type="entry name" value="FORMATE HYDROGENLYASE SUBUNIT 4"/>
    <property type="match status" value="1"/>
</dbReference>
<organism evidence="6 7">
    <name type="scientific">Leminorella richardii</name>
    <dbReference type="NCBI Taxonomy" id="158841"/>
    <lineage>
        <taxon>Bacteria</taxon>
        <taxon>Pseudomonadati</taxon>
        <taxon>Pseudomonadota</taxon>
        <taxon>Gammaproteobacteria</taxon>
        <taxon>Enterobacterales</taxon>
        <taxon>Budviciaceae</taxon>
        <taxon>Leminorella</taxon>
    </lineage>
</organism>
<evidence type="ECO:0000313" key="7">
    <source>
        <dbReference type="Proteomes" id="UP000249005"/>
    </source>
</evidence>
<accession>A0A2X4Y642</accession>
<keyword evidence="3 5" id="KW-1133">Transmembrane helix</keyword>
<reference evidence="6 7" key="1">
    <citation type="submission" date="2018-06" db="EMBL/GenBank/DDBJ databases">
        <authorList>
            <consortium name="Pathogen Informatics"/>
            <person name="Doyle S."/>
        </authorList>
    </citation>
    <scope>NUCLEOTIDE SEQUENCE [LARGE SCALE GENOMIC DNA]</scope>
    <source>
        <strain evidence="6 7">NCTC12151</strain>
    </source>
</reference>
<sequence length="163" mass="18011">MTTTHSAVDVLSSLSLLPLAFIQALALLALAPLLSGISRVIKARMQSRRGPGVLQEYRDLVKLLKRQNVAPEASGFISRLMPFVLISSMLVVAMALPLITLASPFGAGGDLITVIYLFALYRFFFALAGWTPAAFLPASAPAAKSRWACWLSRFWCFLCWYWR</sequence>
<name>A0A2X4Y642_9GAMM</name>
<dbReference type="AlphaFoldDB" id="A0A2X4Y642"/>
<gene>
    <name evidence="6" type="primary">hyfC_1</name>
    <name evidence="6" type="ORF">NCTC12151_03344</name>
</gene>
<dbReference type="PANTHER" id="PTHR43359:SF1">
    <property type="entry name" value="FORMATE HYDROGENLYASE SUBUNIT 4-RELATED"/>
    <property type="match status" value="1"/>
</dbReference>
<evidence type="ECO:0000256" key="2">
    <source>
        <dbReference type="ARBA" id="ARBA00022692"/>
    </source>
</evidence>
<evidence type="ECO:0000256" key="1">
    <source>
        <dbReference type="ARBA" id="ARBA00004141"/>
    </source>
</evidence>
<keyword evidence="4 5" id="KW-0472">Membrane</keyword>